<comment type="caution">
    <text evidence="1">The sequence shown here is derived from an EMBL/GenBank/DDBJ whole genome shotgun (WGS) entry which is preliminary data.</text>
</comment>
<evidence type="ECO:0000313" key="1">
    <source>
        <dbReference type="EMBL" id="TXC62097.1"/>
    </source>
</evidence>
<organism evidence="1 2">
    <name type="scientific">Piscinibacter aquaticus</name>
    <dbReference type="NCBI Taxonomy" id="392597"/>
    <lineage>
        <taxon>Bacteria</taxon>
        <taxon>Pseudomonadati</taxon>
        <taxon>Pseudomonadota</taxon>
        <taxon>Betaproteobacteria</taxon>
        <taxon>Burkholderiales</taxon>
        <taxon>Sphaerotilaceae</taxon>
        <taxon>Piscinibacter</taxon>
    </lineage>
</organism>
<accession>A0A5C6TMY4</accession>
<protein>
    <submittedName>
        <fullName evidence="1">Uncharacterized protein</fullName>
    </submittedName>
</protein>
<dbReference type="Proteomes" id="UP000321832">
    <property type="component" value="Unassembled WGS sequence"/>
</dbReference>
<evidence type="ECO:0000313" key="2">
    <source>
        <dbReference type="Proteomes" id="UP000321832"/>
    </source>
</evidence>
<keyword evidence="2" id="KW-1185">Reference proteome</keyword>
<name>A0A5C6TMY4_9BURK</name>
<sequence>MEINVQSSHELPFSEPIYDLLSAALALDEFLFDHKKIEIEHKARKNKIFEESLVEIVGRAMATPIVRIHLDRSSKGRRLAHKLLATAGLPVLSIAS</sequence>
<reference evidence="1 2" key="1">
    <citation type="submission" date="2019-08" db="EMBL/GenBank/DDBJ databases">
        <authorList>
            <person name="Khan S.A."/>
            <person name="Jeon C.O."/>
            <person name="Jeong S.E."/>
        </authorList>
    </citation>
    <scope>NUCLEOTIDE SEQUENCE [LARGE SCALE GENOMIC DNA]</scope>
    <source>
        <strain evidence="2">IMCC1728</strain>
    </source>
</reference>
<gene>
    <name evidence="1" type="ORF">FSC37_22220</name>
</gene>
<dbReference type="EMBL" id="VOPW01000002">
    <property type="protein sequence ID" value="TXC62097.1"/>
    <property type="molecule type" value="Genomic_DNA"/>
</dbReference>
<proteinExistence type="predicted"/>
<dbReference type="AlphaFoldDB" id="A0A5C6TMY4"/>